<dbReference type="InterPro" id="IPR010971">
    <property type="entry name" value="UbiH/COQ6"/>
</dbReference>
<keyword evidence="6" id="KW-0560">Oxidoreductase</keyword>
<evidence type="ECO:0000256" key="4">
    <source>
        <dbReference type="ARBA" id="ARBA00022630"/>
    </source>
</evidence>
<dbReference type="PANTHER" id="PTHR43876">
    <property type="entry name" value="UBIQUINONE BIOSYNTHESIS MONOOXYGENASE COQ6, MITOCHONDRIAL"/>
    <property type="match status" value="1"/>
</dbReference>
<evidence type="ECO:0000256" key="7">
    <source>
        <dbReference type="ARBA" id="ARBA00023033"/>
    </source>
</evidence>
<gene>
    <name evidence="9" type="ORF">FSZ31_02160</name>
</gene>
<sequence length="409" mass="43124">MTDIHTSDVIISGGGLVGQTLALALAAHGLSSCIIDPADPAKVIAPDFDGRASAIASASYKMLDAIGVAERLAGKGCDIRKIWVSDGLKPGELDFTAADDDGPLGTMYENRDLRIALRDAVAESDRIALHMPARAVTTTRGPHGVEVTLDDGARIAAPLLIAAEGRRSPTRDAAGFHMANWSYDHSAIIGGIAHELPHDSVAYEIFYPAGPFALLPLPDLADGRHRSAFVWSVARADAAGLLKLGTRGFTRELEKRMGGLLGNVTMIAPRMAYPLGFHHSAKITGERLALVGDAAHGIHPIAGQGLNLGLRDVAALTEVLVDGARLGLDLGDAQLMDRYERWRGLDSLSVSVATDVLTRLFGIRGKAASAVRRFGLGAVQATPPLKSLFMSEARGESGDLPKLLTGMTV</sequence>
<dbReference type="RefSeq" id="WP_147121407.1">
    <property type="nucleotide sequence ID" value="NZ_VOPY01000001.1"/>
</dbReference>
<accession>A0A5C6UM36</accession>
<dbReference type="GO" id="GO:0071949">
    <property type="term" value="F:FAD binding"/>
    <property type="evidence" value="ECO:0007669"/>
    <property type="project" value="InterPro"/>
</dbReference>
<dbReference type="Proteomes" id="UP000321129">
    <property type="component" value="Unassembled WGS sequence"/>
</dbReference>
<keyword evidence="5" id="KW-0274">FAD</keyword>
<dbReference type="NCBIfam" id="TIGR01988">
    <property type="entry name" value="Ubi-OHases"/>
    <property type="match status" value="1"/>
</dbReference>
<proteinExistence type="inferred from homology"/>
<keyword evidence="7" id="KW-0503">Monooxygenase</keyword>
<dbReference type="Pfam" id="PF01494">
    <property type="entry name" value="FAD_binding_3"/>
    <property type="match status" value="1"/>
</dbReference>
<dbReference type="AlphaFoldDB" id="A0A5C6UM36"/>
<dbReference type="InterPro" id="IPR002938">
    <property type="entry name" value="FAD-bd"/>
</dbReference>
<evidence type="ECO:0000256" key="2">
    <source>
        <dbReference type="ARBA" id="ARBA00004749"/>
    </source>
</evidence>
<feature type="domain" description="FAD-binding" evidence="8">
    <location>
        <begin position="7"/>
        <end position="341"/>
    </location>
</feature>
<dbReference type="EMBL" id="VOPY01000001">
    <property type="protein sequence ID" value="TXC73570.1"/>
    <property type="molecule type" value="Genomic_DNA"/>
</dbReference>
<keyword evidence="4" id="KW-0285">Flavoprotein</keyword>
<dbReference type="OrthoDB" id="9796623at2"/>
<evidence type="ECO:0000313" key="9">
    <source>
        <dbReference type="EMBL" id="TXC73570.1"/>
    </source>
</evidence>
<comment type="cofactor">
    <cofactor evidence="1">
        <name>FAD</name>
        <dbReference type="ChEBI" id="CHEBI:57692"/>
    </cofactor>
</comment>
<organism evidence="9 10">
    <name type="scientific">Flavisphingopyxis soli</name>
    <dbReference type="NCBI Taxonomy" id="2601267"/>
    <lineage>
        <taxon>Bacteria</taxon>
        <taxon>Pseudomonadati</taxon>
        <taxon>Pseudomonadota</taxon>
        <taxon>Alphaproteobacteria</taxon>
        <taxon>Sphingomonadales</taxon>
        <taxon>Sphingopyxidaceae</taxon>
        <taxon>Flavisphingopyxis</taxon>
    </lineage>
</organism>
<dbReference type="UniPathway" id="UPA00232"/>
<evidence type="ECO:0000256" key="3">
    <source>
        <dbReference type="ARBA" id="ARBA00005349"/>
    </source>
</evidence>
<dbReference type="PANTHER" id="PTHR43876:SF7">
    <property type="entry name" value="UBIQUINONE BIOSYNTHESIS MONOOXYGENASE COQ6, MITOCHONDRIAL"/>
    <property type="match status" value="1"/>
</dbReference>
<name>A0A5C6UM36_9SPHN</name>
<reference evidence="9 10" key="1">
    <citation type="submission" date="2019-08" db="EMBL/GenBank/DDBJ databases">
        <title>Sphingorhabdus soil sp. nov., isolated from arctic soil.</title>
        <authorList>
            <person name="Liu Y."/>
        </authorList>
    </citation>
    <scope>NUCLEOTIDE SEQUENCE [LARGE SCALE GENOMIC DNA]</scope>
    <source>
        <strain evidence="9 10">D-2Q-5-6</strain>
    </source>
</reference>
<dbReference type="GO" id="GO:0006744">
    <property type="term" value="P:ubiquinone biosynthetic process"/>
    <property type="evidence" value="ECO:0007669"/>
    <property type="project" value="UniProtKB-UniPathway"/>
</dbReference>
<dbReference type="PRINTS" id="PR00420">
    <property type="entry name" value="RNGMNOXGNASE"/>
</dbReference>
<comment type="pathway">
    <text evidence="2">Cofactor biosynthesis; ubiquinone biosynthesis.</text>
</comment>
<evidence type="ECO:0000256" key="1">
    <source>
        <dbReference type="ARBA" id="ARBA00001974"/>
    </source>
</evidence>
<comment type="similarity">
    <text evidence="3">Belongs to the UbiH/COQ6 family.</text>
</comment>
<dbReference type="InterPro" id="IPR051205">
    <property type="entry name" value="UbiH/COQ6_monooxygenase"/>
</dbReference>
<dbReference type="InterPro" id="IPR018168">
    <property type="entry name" value="Ubi_Hdrlase_CS"/>
</dbReference>
<dbReference type="GO" id="GO:0016705">
    <property type="term" value="F:oxidoreductase activity, acting on paired donors, with incorporation or reduction of molecular oxygen"/>
    <property type="evidence" value="ECO:0007669"/>
    <property type="project" value="InterPro"/>
</dbReference>
<evidence type="ECO:0000259" key="8">
    <source>
        <dbReference type="Pfam" id="PF01494"/>
    </source>
</evidence>
<evidence type="ECO:0000256" key="5">
    <source>
        <dbReference type="ARBA" id="ARBA00022827"/>
    </source>
</evidence>
<keyword evidence="10" id="KW-1185">Reference proteome</keyword>
<evidence type="ECO:0000313" key="10">
    <source>
        <dbReference type="Proteomes" id="UP000321129"/>
    </source>
</evidence>
<dbReference type="Gene3D" id="3.50.50.60">
    <property type="entry name" value="FAD/NAD(P)-binding domain"/>
    <property type="match status" value="2"/>
</dbReference>
<keyword evidence="9" id="KW-0830">Ubiquinone</keyword>
<dbReference type="FunFam" id="3.50.50.60:FF:000021">
    <property type="entry name" value="Ubiquinone biosynthesis monooxygenase COQ6"/>
    <property type="match status" value="1"/>
</dbReference>
<dbReference type="InterPro" id="IPR036188">
    <property type="entry name" value="FAD/NAD-bd_sf"/>
</dbReference>
<comment type="caution">
    <text evidence="9">The sequence shown here is derived from an EMBL/GenBank/DDBJ whole genome shotgun (WGS) entry which is preliminary data.</text>
</comment>
<dbReference type="PROSITE" id="PS01304">
    <property type="entry name" value="UBIH"/>
    <property type="match status" value="1"/>
</dbReference>
<dbReference type="GO" id="GO:0004497">
    <property type="term" value="F:monooxygenase activity"/>
    <property type="evidence" value="ECO:0007669"/>
    <property type="project" value="UniProtKB-KW"/>
</dbReference>
<evidence type="ECO:0000256" key="6">
    <source>
        <dbReference type="ARBA" id="ARBA00023002"/>
    </source>
</evidence>
<dbReference type="SUPFAM" id="SSF51905">
    <property type="entry name" value="FAD/NAD(P)-binding domain"/>
    <property type="match status" value="1"/>
</dbReference>
<protein>
    <submittedName>
        <fullName evidence="9">Ubiquinone biosynthesis protein UbiH</fullName>
    </submittedName>
</protein>
<dbReference type="GO" id="GO:0110142">
    <property type="term" value="C:ubiquinone biosynthesis complex"/>
    <property type="evidence" value="ECO:0007669"/>
    <property type="project" value="UniProtKB-ARBA"/>
</dbReference>